<dbReference type="Proteomes" id="UP000479000">
    <property type="component" value="Unassembled WGS sequence"/>
</dbReference>
<evidence type="ECO:0000313" key="2">
    <source>
        <dbReference type="EMBL" id="CAB0017874.1"/>
    </source>
</evidence>
<evidence type="ECO:0000313" key="3">
    <source>
        <dbReference type="Proteomes" id="UP000479000"/>
    </source>
</evidence>
<organism evidence="2 3">
    <name type="scientific">Nesidiocoris tenuis</name>
    <dbReference type="NCBI Taxonomy" id="355587"/>
    <lineage>
        <taxon>Eukaryota</taxon>
        <taxon>Metazoa</taxon>
        <taxon>Ecdysozoa</taxon>
        <taxon>Arthropoda</taxon>
        <taxon>Hexapoda</taxon>
        <taxon>Insecta</taxon>
        <taxon>Pterygota</taxon>
        <taxon>Neoptera</taxon>
        <taxon>Paraneoptera</taxon>
        <taxon>Hemiptera</taxon>
        <taxon>Heteroptera</taxon>
        <taxon>Panheteroptera</taxon>
        <taxon>Cimicomorpha</taxon>
        <taxon>Miridae</taxon>
        <taxon>Dicyphina</taxon>
        <taxon>Nesidiocoris</taxon>
    </lineage>
</organism>
<name>A0A6H5HK05_9HEMI</name>
<reference evidence="2 3" key="1">
    <citation type="submission" date="2020-02" db="EMBL/GenBank/DDBJ databases">
        <authorList>
            <person name="Ferguson B K."/>
        </authorList>
    </citation>
    <scope>NUCLEOTIDE SEQUENCE [LARGE SCALE GENOMIC DNA]</scope>
</reference>
<accession>A0A6H5HK05</accession>
<dbReference type="EMBL" id="CADCXU010032033">
    <property type="protein sequence ID" value="CAB0017874.1"/>
    <property type="molecule type" value="Genomic_DNA"/>
</dbReference>
<feature type="region of interest" description="Disordered" evidence="1">
    <location>
        <begin position="290"/>
        <end position="316"/>
    </location>
</feature>
<gene>
    <name evidence="2" type="ORF">NTEN_LOCUS21799</name>
</gene>
<proteinExistence type="predicted"/>
<feature type="compositionally biased region" description="Polar residues" evidence="1">
    <location>
        <begin position="298"/>
        <end position="316"/>
    </location>
</feature>
<dbReference type="AlphaFoldDB" id="A0A6H5HK05"/>
<sequence length="316" mass="36266">MVRLQIGRRFRWPEWTLWLVEMSLWFMSHLFTQECLYFFLQNTITRPLINYKKLVEIFKCDFLSSTPVWNGPLWLSTPQLTSGGGTVGNTGRGGRSRTSKRTVSLFGIEKRDFSTATAASHQKKSKSSHKRLYATGERDCERRNNFGRIENGIAERFAMEEKRGRHQTGVVSVKRSNNRVIHCAFPGNRSTTTTYCGFSGMSFFSSDSSSWRTVDDASRYRTEADGMRPLVPRIPRTSCRMRSSGRFFRPRELPELRPINWSKTLHQMAVLVRTKTQSVVVGSIRSSSKSEDRKFIRNQPSIGPTNDQLVTSLKVN</sequence>
<protein>
    <submittedName>
        <fullName evidence="2">Uncharacterized protein</fullName>
    </submittedName>
</protein>
<evidence type="ECO:0000256" key="1">
    <source>
        <dbReference type="SAM" id="MobiDB-lite"/>
    </source>
</evidence>
<keyword evidence="3" id="KW-1185">Reference proteome</keyword>